<dbReference type="SMART" id="SM00849">
    <property type="entry name" value="Lactamase_B"/>
    <property type="match status" value="1"/>
</dbReference>
<comment type="similarity">
    <text evidence="2">Belongs to the metallo-beta-lactamase superfamily.</text>
</comment>
<dbReference type="GO" id="GO:0016787">
    <property type="term" value="F:hydrolase activity"/>
    <property type="evidence" value="ECO:0007669"/>
    <property type="project" value="UniProtKB-KW"/>
</dbReference>
<dbReference type="PANTHER" id="PTHR42978:SF2">
    <property type="entry name" value="102 KBASES UNSTABLE REGION: FROM 1 TO 119443"/>
    <property type="match status" value="1"/>
</dbReference>
<evidence type="ECO:0000256" key="5">
    <source>
        <dbReference type="ARBA" id="ARBA00022833"/>
    </source>
</evidence>
<dbReference type="GO" id="GO:0046872">
    <property type="term" value="F:metal ion binding"/>
    <property type="evidence" value="ECO:0007669"/>
    <property type="project" value="UniProtKB-KW"/>
</dbReference>
<keyword evidence="4" id="KW-0378">Hydrolase</keyword>
<keyword evidence="5" id="KW-0862">Zinc</keyword>
<dbReference type="EMBL" id="RYFI01000006">
    <property type="protein sequence ID" value="RXF73871.1"/>
    <property type="molecule type" value="Genomic_DNA"/>
</dbReference>
<feature type="domain" description="Metallo-beta-lactamase" evidence="6">
    <location>
        <begin position="31"/>
        <end position="237"/>
    </location>
</feature>
<dbReference type="SUPFAM" id="SSF56281">
    <property type="entry name" value="Metallo-hydrolase/oxidoreductase"/>
    <property type="match status" value="1"/>
</dbReference>
<evidence type="ECO:0000256" key="1">
    <source>
        <dbReference type="ARBA" id="ARBA00001947"/>
    </source>
</evidence>
<name>A0A4Q0MJI3_9HYPH</name>
<evidence type="ECO:0000256" key="4">
    <source>
        <dbReference type="ARBA" id="ARBA00022801"/>
    </source>
</evidence>
<evidence type="ECO:0000256" key="3">
    <source>
        <dbReference type="ARBA" id="ARBA00022723"/>
    </source>
</evidence>
<comment type="cofactor">
    <cofactor evidence="1">
        <name>Zn(2+)</name>
        <dbReference type="ChEBI" id="CHEBI:29105"/>
    </cofactor>
</comment>
<dbReference type="RefSeq" id="WP_128776944.1">
    <property type="nucleotide sequence ID" value="NZ_RYFI01000006.1"/>
</dbReference>
<keyword evidence="3" id="KW-0479">Metal-binding</keyword>
<dbReference type="Gene3D" id="3.60.15.10">
    <property type="entry name" value="Ribonuclease Z/Hydroxyacylglutathione hydrolase-like"/>
    <property type="match status" value="1"/>
</dbReference>
<dbReference type="Pfam" id="PF00753">
    <property type="entry name" value="Lactamase_B"/>
    <property type="match status" value="1"/>
</dbReference>
<dbReference type="OrthoDB" id="9773738at2"/>
<dbReference type="InterPro" id="IPR036866">
    <property type="entry name" value="RibonucZ/Hydroxyglut_hydro"/>
</dbReference>
<protein>
    <submittedName>
        <fullName evidence="7">N-acyl homoserine lactonase family protein</fullName>
    </submittedName>
</protein>
<dbReference type="InterPro" id="IPR051013">
    <property type="entry name" value="MBL_superfamily_lactonases"/>
</dbReference>
<dbReference type="CDD" id="cd07729">
    <property type="entry name" value="AHL_lactonase_MBL-fold"/>
    <property type="match status" value="1"/>
</dbReference>
<gene>
    <name evidence="7" type="ORF">EK403_07800</name>
</gene>
<comment type="caution">
    <text evidence="7">The sequence shown here is derived from an EMBL/GenBank/DDBJ whole genome shotgun (WGS) entry which is preliminary data.</text>
</comment>
<keyword evidence="8" id="KW-1185">Reference proteome</keyword>
<evidence type="ECO:0000259" key="6">
    <source>
        <dbReference type="SMART" id="SM00849"/>
    </source>
</evidence>
<sequence>MRLHLLSGGRLRMRRDVYYLDAAADETLEMPVVCGLIKHRQGVVLFDTGCHPDASVDAEARWGAAAKYCEPIFEPASAVVGQLDVAGLSAGDVDVVVCSHLHFDHCGCNAFFPRATVICHARELAAARASDAVAMGYHRNDWDVGAPPVTIEGQHDVFGDGRVTLIPVPGHTPGSIAACVALDRDGLFVLASDAAPVSACLARRYAPTNTVDVDDCLASIDEIARLAQAGATVVCGHDDAQWRALRTGAAYYA</sequence>
<evidence type="ECO:0000313" key="8">
    <source>
        <dbReference type="Proteomes" id="UP000289708"/>
    </source>
</evidence>
<reference evidence="7 8" key="1">
    <citation type="submission" date="2018-12" db="EMBL/GenBank/DDBJ databases">
        <title>bacterium Hansschlegelia zhihuaiae S113.</title>
        <authorList>
            <person name="He J."/>
        </authorList>
    </citation>
    <scope>NUCLEOTIDE SEQUENCE [LARGE SCALE GENOMIC DNA]</scope>
    <source>
        <strain evidence="7 8">S 113</strain>
    </source>
</reference>
<dbReference type="InterPro" id="IPR001279">
    <property type="entry name" value="Metallo-B-lactamas"/>
</dbReference>
<dbReference type="AlphaFoldDB" id="A0A4Q0MJI3"/>
<proteinExistence type="inferred from homology"/>
<organism evidence="7 8">
    <name type="scientific">Hansschlegelia zhihuaiae</name>
    <dbReference type="NCBI Taxonomy" id="405005"/>
    <lineage>
        <taxon>Bacteria</taxon>
        <taxon>Pseudomonadati</taxon>
        <taxon>Pseudomonadota</taxon>
        <taxon>Alphaproteobacteria</taxon>
        <taxon>Hyphomicrobiales</taxon>
        <taxon>Methylopilaceae</taxon>
        <taxon>Hansschlegelia</taxon>
    </lineage>
</organism>
<dbReference type="PANTHER" id="PTHR42978">
    <property type="entry name" value="QUORUM-QUENCHING LACTONASE YTNP-RELATED-RELATED"/>
    <property type="match status" value="1"/>
</dbReference>
<evidence type="ECO:0000313" key="7">
    <source>
        <dbReference type="EMBL" id="RXF73871.1"/>
    </source>
</evidence>
<evidence type="ECO:0000256" key="2">
    <source>
        <dbReference type="ARBA" id="ARBA00007749"/>
    </source>
</evidence>
<dbReference type="Proteomes" id="UP000289708">
    <property type="component" value="Unassembled WGS sequence"/>
</dbReference>
<accession>A0A4Q0MJI3</accession>